<proteinExistence type="predicted"/>
<dbReference type="EMBL" id="LRRD01000008">
    <property type="protein sequence ID" value="KXW58911.1"/>
    <property type="molecule type" value="Genomic_DNA"/>
</dbReference>
<protein>
    <submittedName>
        <fullName evidence="1">Uncharacterized protein</fullName>
    </submittedName>
</protein>
<evidence type="ECO:0000313" key="2">
    <source>
        <dbReference type="Proteomes" id="UP000075653"/>
    </source>
</evidence>
<dbReference type="PATRIC" id="fig|1789004.3.peg.592"/>
<name>A0A149W0A0_9PROT</name>
<organism evidence="1 2">
    <name type="scientific">Ferrovum myxofaciens</name>
    <dbReference type="NCBI Taxonomy" id="416213"/>
    <lineage>
        <taxon>Bacteria</taxon>
        <taxon>Pseudomonadati</taxon>
        <taxon>Pseudomonadota</taxon>
        <taxon>Betaproteobacteria</taxon>
        <taxon>Ferrovales</taxon>
        <taxon>Ferrovaceae</taxon>
        <taxon>Ferrovum</taxon>
    </lineage>
</organism>
<evidence type="ECO:0000313" key="1">
    <source>
        <dbReference type="EMBL" id="KXW58911.1"/>
    </source>
</evidence>
<accession>A0A149W0A0</accession>
<reference evidence="1 2" key="1">
    <citation type="submission" date="2016-01" db="EMBL/GenBank/DDBJ databases">
        <title>Genome sequence of the acidophilic iron oxidising Ferrovum strain Z-31.</title>
        <authorList>
            <person name="Poehlein A."/>
            <person name="Ullrich S.R."/>
            <person name="Schloemann M."/>
            <person name="Muehling M."/>
            <person name="Daniel R."/>
        </authorList>
    </citation>
    <scope>NUCLEOTIDE SEQUENCE [LARGE SCALE GENOMIC DNA]</scope>
    <source>
        <strain evidence="1 2">Z-31</strain>
    </source>
</reference>
<dbReference type="Proteomes" id="UP000075653">
    <property type="component" value="Unassembled WGS sequence"/>
</dbReference>
<dbReference type="RefSeq" id="WP_062187562.1">
    <property type="nucleotide sequence ID" value="NZ_CP149478.1"/>
</dbReference>
<dbReference type="Gene3D" id="1.10.10.60">
    <property type="entry name" value="Homeodomain-like"/>
    <property type="match status" value="1"/>
</dbReference>
<comment type="caution">
    <text evidence="1">The sequence shown here is derived from an EMBL/GenBank/DDBJ whole genome shotgun (WGS) entry which is preliminary data.</text>
</comment>
<dbReference type="AlphaFoldDB" id="A0A149W0A0"/>
<dbReference type="InterPro" id="IPR049343">
    <property type="entry name" value="Transposase_29"/>
</dbReference>
<dbReference type="Pfam" id="PF21804">
    <property type="entry name" value="Transposase_29"/>
    <property type="match status" value="1"/>
</dbReference>
<keyword evidence="2" id="KW-1185">Reference proteome</keyword>
<gene>
    <name evidence="1" type="ORF">FEMY_05930</name>
</gene>
<sequence>MFKQSLLPGFPDGADKIGTSLSILTKEDQVTYFVGGDNYFSHPAGDEQSRRFALTSLMANGHVRARDLEGSPLLIPHRTLMNWTKQYRQDGPCSFYRTIGRAAPRVITPDKIAECARILAEGIHPSEVARRAGINESTLRKALKRNAIPQLPCVLDEGLTKPVVVSKSERSRVDAEAASAMGTACTRADERVAAAMGLAGSASARFEVGHDVQMAGLLTALPALCANGLLSGIDRHLKLPKGFYSVLHILLTLGFMALARIRRPEGLRHIPPGEFGKVIGLDRVPEVRTLREKITTMARTGNPQAWMKELSKSWMENDPDEAGYLYVDGHVRVYHGDLANLPRRFVSREKLCLRGTSDYWVNDALGRPFFVVSKVLNEGMADCLIKDIVPELLISVPGQPTMEALSQDLRLHRFVMVFDREGATYSLFSELWKQRIGALSYRKNVKEVWPEDEFIEQEVPQPGGGSTRMKLAMRETRLVSGKDSMPVTEVRRLTLTGHQTAIITSAQHLGNGVIAGRMFSRWCQENFFGYMMEHYDIDGLVEYGAESLPGTLLTINPTWRELDKQVKKAHQAERKLQVELTRHTLMDSVDIQKKAESVEALQTVQIELARLRAERRDMPRKVTLDSLPEELRVTQLLPLNKMLTDVVKMIAYRAETALVAILRRHLKKEDEARALVRELFVSSGDIEPDDAAQTLTIKIHRMANPAHDKAIASLLEELTRLAFCHPESGARMIYKLV</sequence>
<dbReference type="SUPFAM" id="SSF46689">
    <property type="entry name" value="Homeodomain-like"/>
    <property type="match status" value="1"/>
</dbReference>
<dbReference type="InterPro" id="IPR009057">
    <property type="entry name" value="Homeodomain-like_sf"/>
</dbReference>